<evidence type="ECO:0000313" key="1">
    <source>
        <dbReference type="EMBL" id="SVA13836.1"/>
    </source>
</evidence>
<proteinExistence type="predicted"/>
<dbReference type="CDD" id="cd06558">
    <property type="entry name" value="crotonase-like"/>
    <property type="match status" value="1"/>
</dbReference>
<name>A0A381TCF8_9ZZZZ</name>
<dbReference type="Gene3D" id="3.90.226.10">
    <property type="entry name" value="2-enoyl-CoA Hydratase, Chain A, domain 1"/>
    <property type="match status" value="2"/>
</dbReference>
<dbReference type="SUPFAM" id="SSF52096">
    <property type="entry name" value="ClpP/crotonase"/>
    <property type="match status" value="2"/>
</dbReference>
<dbReference type="PANTHER" id="PTHR11941:SF54">
    <property type="entry name" value="ENOYL-COA HYDRATASE, MITOCHONDRIAL"/>
    <property type="match status" value="1"/>
</dbReference>
<gene>
    <name evidence="1" type="ORF">METZ01_LOCUS66690</name>
</gene>
<dbReference type="Pfam" id="PF00378">
    <property type="entry name" value="ECH_1"/>
    <property type="match status" value="1"/>
</dbReference>
<sequence length="549" mass="61552">MIEFNTHPDKYQHWTIDFDCPIATLKLKVNEDGGLHSGYKLKLNSYDLGVDIELHDAVQRLRFEHPEIKAVVLTSAMDKVFCAGANIKMLALSTHAHKVNFCKFTNETRNSIEDASRFSGQTYMTAINGTAAGGGYELALASEYIMLVDDGSSTVSLPEVPLLAVLPGTGGLTRIVDKRKVRRDHADYFCTVTEGIRGKRAENWKLIDELVPRSKFEQKVEERAIEFANKSSRPTDAKGIALNPLNRKIEKNRITYDHVSVEYERQSGIVNLTIHAPDGDLPTDLESIYAAGANYWPLAMARELDDAIMHLSFNELELGTWVLRTQGEADQITIIDQTLVRHQEHWLVREIILNIKRVLKRLDLASRSLVTLIEPGSCFAGTLLELVFAADRSYMLDGTFEGGNEVPAMLRSTEMNFGPLPMCNELTRLQTRFLNDPENVENVRAEIGKDLDAVFADDLGLVTFIPDDIDWEDEVRIAIEERASFSPDALTGMEASLRFAGPETLETKIFGRLTAWQNWIFQRPNAVGEQGALKLYGTGKQAGFDKKRV</sequence>
<evidence type="ECO:0008006" key="2">
    <source>
        <dbReference type="Google" id="ProtNLM"/>
    </source>
</evidence>
<dbReference type="PANTHER" id="PTHR11941">
    <property type="entry name" value="ENOYL-COA HYDRATASE-RELATED"/>
    <property type="match status" value="1"/>
</dbReference>
<reference evidence="1" key="1">
    <citation type="submission" date="2018-05" db="EMBL/GenBank/DDBJ databases">
        <authorList>
            <person name="Lanie J.A."/>
            <person name="Ng W.-L."/>
            <person name="Kazmierczak K.M."/>
            <person name="Andrzejewski T.M."/>
            <person name="Davidsen T.M."/>
            <person name="Wayne K.J."/>
            <person name="Tettelin H."/>
            <person name="Glass J.I."/>
            <person name="Rusch D."/>
            <person name="Podicherti R."/>
            <person name="Tsui H.-C.T."/>
            <person name="Winkler M.E."/>
        </authorList>
    </citation>
    <scope>NUCLEOTIDE SEQUENCE</scope>
</reference>
<accession>A0A381TCF8</accession>
<dbReference type="InterPro" id="IPR017633">
    <property type="entry name" value="Benz-CoA_dihydrodiol_lyase"/>
</dbReference>
<dbReference type="NCBIfam" id="TIGR03222">
    <property type="entry name" value="benzo_boxC"/>
    <property type="match status" value="1"/>
</dbReference>
<dbReference type="GO" id="GO:0016829">
    <property type="term" value="F:lyase activity"/>
    <property type="evidence" value="ECO:0007669"/>
    <property type="project" value="InterPro"/>
</dbReference>
<dbReference type="EMBL" id="UINC01004371">
    <property type="protein sequence ID" value="SVA13836.1"/>
    <property type="molecule type" value="Genomic_DNA"/>
</dbReference>
<protein>
    <recommendedName>
        <fullName evidence="2">Benzoyl-CoA-dihydrodiol lyase</fullName>
    </recommendedName>
</protein>
<dbReference type="AlphaFoldDB" id="A0A381TCF8"/>
<dbReference type="GO" id="GO:0006635">
    <property type="term" value="P:fatty acid beta-oxidation"/>
    <property type="evidence" value="ECO:0007669"/>
    <property type="project" value="TreeGrafter"/>
</dbReference>
<dbReference type="InterPro" id="IPR001753">
    <property type="entry name" value="Enoyl-CoA_hydra/iso"/>
</dbReference>
<organism evidence="1">
    <name type="scientific">marine metagenome</name>
    <dbReference type="NCBI Taxonomy" id="408172"/>
    <lineage>
        <taxon>unclassified sequences</taxon>
        <taxon>metagenomes</taxon>
        <taxon>ecological metagenomes</taxon>
    </lineage>
</organism>
<dbReference type="InterPro" id="IPR029045">
    <property type="entry name" value="ClpP/crotonase-like_dom_sf"/>
</dbReference>